<dbReference type="GO" id="GO:0006612">
    <property type="term" value="P:protein targeting to membrane"/>
    <property type="evidence" value="ECO:0007669"/>
    <property type="project" value="TreeGrafter"/>
</dbReference>
<evidence type="ECO:0000313" key="10">
    <source>
        <dbReference type="Proteomes" id="UP001209878"/>
    </source>
</evidence>
<protein>
    <recommendedName>
        <fullName evidence="7">Palmitoyltransferase</fullName>
        <ecNumber evidence="7">2.3.1.225</ecNumber>
    </recommendedName>
</protein>
<organism evidence="9 10">
    <name type="scientific">Ridgeia piscesae</name>
    <name type="common">Tubeworm</name>
    <dbReference type="NCBI Taxonomy" id="27915"/>
    <lineage>
        <taxon>Eukaryota</taxon>
        <taxon>Metazoa</taxon>
        <taxon>Spiralia</taxon>
        <taxon>Lophotrochozoa</taxon>
        <taxon>Annelida</taxon>
        <taxon>Polychaeta</taxon>
        <taxon>Sedentaria</taxon>
        <taxon>Canalipalpata</taxon>
        <taxon>Sabellida</taxon>
        <taxon>Siboglinidae</taxon>
        <taxon>Ridgeia</taxon>
    </lineage>
</organism>
<keyword evidence="10" id="KW-1185">Reference proteome</keyword>
<evidence type="ECO:0000313" key="9">
    <source>
        <dbReference type="EMBL" id="KAK2185329.1"/>
    </source>
</evidence>
<feature type="domain" description="Palmitoyltransferase DHHC" evidence="8">
    <location>
        <begin position="152"/>
        <end position="299"/>
    </location>
</feature>
<dbReference type="GO" id="GO:0005794">
    <property type="term" value="C:Golgi apparatus"/>
    <property type="evidence" value="ECO:0007669"/>
    <property type="project" value="TreeGrafter"/>
</dbReference>
<evidence type="ECO:0000256" key="6">
    <source>
        <dbReference type="ARBA" id="ARBA00023315"/>
    </source>
</evidence>
<feature type="transmembrane region" description="Helical" evidence="7">
    <location>
        <begin position="199"/>
        <end position="223"/>
    </location>
</feature>
<dbReference type="PROSITE" id="PS50216">
    <property type="entry name" value="DHHC"/>
    <property type="match status" value="1"/>
</dbReference>
<proteinExistence type="inferred from homology"/>
<comment type="subcellular location">
    <subcellularLocation>
        <location evidence="1">Membrane</location>
        <topology evidence="1">Multi-pass membrane protein</topology>
    </subcellularLocation>
</comment>
<evidence type="ECO:0000256" key="4">
    <source>
        <dbReference type="ARBA" id="ARBA00022989"/>
    </source>
</evidence>
<evidence type="ECO:0000256" key="2">
    <source>
        <dbReference type="ARBA" id="ARBA00022679"/>
    </source>
</evidence>
<dbReference type="EC" id="2.3.1.225" evidence="7"/>
<dbReference type="EMBL" id="JAODUO010000240">
    <property type="protein sequence ID" value="KAK2185329.1"/>
    <property type="molecule type" value="Genomic_DNA"/>
</dbReference>
<dbReference type="PANTHER" id="PTHR22883">
    <property type="entry name" value="ZINC FINGER DHHC DOMAIN CONTAINING PROTEIN"/>
    <property type="match status" value="1"/>
</dbReference>
<keyword evidence="6 7" id="KW-0012">Acyltransferase</keyword>
<evidence type="ECO:0000256" key="1">
    <source>
        <dbReference type="ARBA" id="ARBA00004141"/>
    </source>
</evidence>
<dbReference type="InterPro" id="IPR001594">
    <property type="entry name" value="Palmitoyltrfase_DHHC"/>
</dbReference>
<comment type="similarity">
    <text evidence="7">Belongs to the DHHC palmitoyltransferase family.</text>
</comment>
<keyword evidence="5 7" id="KW-0472">Membrane</keyword>
<dbReference type="Proteomes" id="UP001209878">
    <property type="component" value="Unassembled WGS sequence"/>
</dbReference>
<feature type="transmembrane region" description="Helical" evidence="7">
    <location>
        <begin position="76"/>
        <end position="96"/>
    </location>
</feature>
<feature type="transmembrane region" description="Helical" evidence="7">
    <location>
        <begin position="108"/>
        <end position="126"/>
    </location>
</feature>
<dbReference type="AlphaFoldDB" id="A0AAD9UDG7"/>
<sequence length="336" mass="38792">MDFLFLAIFYALFCGLLFSCYLMKDSTFATRGSVGYLRTAITQCVTFKQLLPVTVRDAAYYVEDQVFFTRNCYFQVIYLVLMLIGHFIVFAEALPFLYKSQPDVNHTFIPIALLTVNMIFFAVSSWSDPGLIDKDNHERYAKTYAYDDVMYKTHNNCRTCQFAKPARSKHCSIYNRCISKFDHYCLWVNNAVGGLNHRYFLAFLLSVLAVTVDGVLLITKALLQVIDTYNMWNLYYLDSMNKPHPVTIRVLAQSLFLQFPRLVILNAALVMTAVTMAGFFSYHVWLTVTNQTTNERYKREQLSCSTNPYTRGLLANIGEDLFLKPPSVTTRTKKRR</sequence>
<accession>A0AAD9UDG7</accession>
<keyword evidence="2 7" id="KW-0808">Transferase</keyword>
<evidence type="ECO:0000256" key="3">
    <source>
        <dbReference type="ARBA" id="ARBA00022692"/>
    </source>
</evidence>
<keyword evidence="3 7" id="KW-0812">Transmembrane</keyword>
<feature type="transmembrane region" description="Helical" evidence="7">
    <location>
        <begin position="263"/>
        <end position="285"/>
    </location>
</feature>
<dbReference type="GO" id="GO:0016020">
    <property type="term" value="C:membrane"/>
    <property type="evidence" value="ECO:0007669"/>
    <property type="project" value="UniProtKB-SubCell"/>
</dbReference>
<comment type="catalytic activity">
    <reaction evidence="7">
        <text>L-cysteinyl-[protein] + hexadecanoyl-CoA = S-hexadecanoyl-L-cysteinyl-[protein] + CoA</text>
        <dbReference type="Rhea" id="RHEA:36683"/>
        <dbReference type="Rhea" id="RHEA-COMP:10131"/>
        <dbReference type="Rhea" id="RHEA-COMP:11032"/>
        <dbReference type="ChEBI" id="CHEBI:29950"/>
        <dbReference type="ChEBI" id="CHEBI:57287"/>
        <dbReference type="ChEBI" id="CHEBI:57379"/>
        <dbReference type="ChEBI" id="CHEBI:74151"/>
        <dbReference type="EC" id="2.3.1.225"/>
    </reaction>
</comment>
<dbReference type="InterPro" id="IPR039859">
    <property type="entry name" value="PFA4/ZDH16/20/ERF2-like"/>
</dbReference>
<gene>
    <name evidence="9" type="ORF">NP493_240g05010</name>
</gene>
<evidence type="ECO:0000259" key="8">
    <source>
        <dbReference type="Pfam" id="PF01529"/>
    </source>
</evidence>
<dbReference type="GO" id="GO:0019706">
    <property type="term" value="F:protein-cysteine S-palmitoyltransferase activity"/>
    <property type="evidence" value="ECO:0007669"/>
    <property type="project" value="UniProtKB-EC"/>
</dbReference>
<reference evidence="9" key="1">
    <citation type="journal article" date="2023" name="Mol. Biol. Evol.">
        <title>Third-Generation Sequencing Reveals the Adaptive Role of the Epigenome in Three Deep-Sea Polychaetes.</title>
        <authorList>
            <person name="Perez M."/>
            <person name="Aroh O."/>
            <person name="Sun Y."/>
            <person name="Lan Y."/>
            <person name="Juniper S.K."/>
            <person name="Young C.R."/>
            <person name="Angers B."/>
            <person name="Qian P.Y."/>
        </authorList>
    </citation>
    <scope>NUCLEOTIDE SEQUENCE</scope>
    <source>
        <strain evidence="9">R07B-5</strain>
    </source>
</reference>
<evidence type="ECO:0000256" key="5">
    <source>
        <dbReference type="ARBA" id="ARBA00023136"/>
    </source>
</evidence>
<evidence type="ECO:0000256" key="7">
    <source>
        <dbReference type="RuleBase" id="RU079119"/>
    </source>
</evidence>
<comment type="domain">
    <text evidence="7">The DHHC domain is required for palmitoyltransferase activity.</text>
</comment>
<name>A0AAD9UDG7_RIDPI</name>
<comment type="caution">
    <text evidence="9">The sequence shown here is derived from an EMBL/GenBank/DDBJ whole genome shotgun (WGS) entry which is preliminary data.</text>
</comment>
<dbReference type="Pfam" id="PF01529">
    <property type="entry name" value="DHHC"/>
    <property type="match status" value="1"/>
</dbReference>
<dbReference type="GO" id="GO:0005783">
    <property type="term" value="C:endoplasmic reticulum"/>
    <property type="evidence" value="ECO:0007669"/>
    <property type="project" value="TreeGrafter"/>
</dbReference>
<keyword evidence="4 7" id="KW-1133">Transmembrane helix</keyword>
<dbReference type="PANTHER" id="PTHR22883:SF488">
    <property type="entry name" value="PALMITOYLTRANSFERASE"/>
    <property type="match status" value="1"/>
</dbReference>